<gene>
    <name evidence="18" type="ORF">RHAB21_04618</name>
</gene>
<keyword evidence="10 13" id="KW-0472">Membrane</keyword>
<dbReference type="InterPro" id="IPR010917">
    <property type="entry name" value="TonB_rcpt_CS"/>
</dbReference>
<keyword evidence="8" id="KW-0408">Iron</keyword>
<dbReference type="SUPFAM" id="SSF56935">
    <property type="entry name" value="Porins"/>
    <property type="match status" value="1"/>
</dbReference>
<dbReference type="Pfam" id="PF00593">
    <property type="entry name" value="TonB_dep_Rec_b-barrel"/>
    <property type="match status" value="1"/>
</dbReference>
<evidence type="ECO:0000259" key="17">
    <source>
        <dbReference type="SMART" id="SM00965"/>
    </source>
</evidence>
<comment type="similarity">
    <text evidence="2 13 15">Belongs to the TonB-dependent receptor family.</text>
</comment>
<dbReference type="Gene3D" id="3.55.50.30">
    <property type="match status" value="1"/>
</dbReference>
<dbReference type="Pfam" id="PF07660">
    <property type="entry name" value="STN"/>
    <property type="match status" value="1"/>
</dbReference>
<dbReference type="PANTHER" id="PTHR30069:SF41">
    <property type="entry name" value="HEME_HEMOPEXIN UTILIZATION PROTEIN C"/>
    <property type="match status" value="1"/>
</dbReference>
<feature type="transmembrane region" description="Helical" evidence="16">
    <location>
        <begin position="20"/>
        <end position="40"/>
    </location>
</feature>
<reference evidence="18 19" key="1">
    <citation type="submission" date="2020-11" db="EMBL/GenBank/DDBJ databases">
        <authorList>
            <person name="Lassalle F."/>
        </authorList>
    </citation>
    <scope>NUCLEOTIDE SEQUENCE [LARGE SCALE GENOMIC DNA]</scope>
    <source>
        <strain evidence="18 19">AB21</strain>
    </source>
</reference>
<evidence type="ECO:0000256" key="6">
    <source>
        <dbReference type="ARBA" id="ARBA00022692"/>
    </source>
</evidence>
<comment type="caution">
    <text evidence="18">The sequence shown here is derived from an EMBL/GenBank/DDBJ whole genome shotgun (WGS) entry which is preliminary data.</text>
</comment>
<evidence type="ECO:0000256" key="9">
    <source>
        <dbReference type="ARBA" id="ARBA00023077"/>
    </source>
</evidence>
<name>A0ABN7JYC3_9HYPH</name>
<proteinExistence type="inferred from homology"/>
<accession>A0ABN7JYC3</accession>
<evidence type="ECO:0000256" key="3">
    <source>
        <dbReference type="ARBA" id="ARBA00022448"/>
    </source>
</evidence>
<protein>
    <submittedName>
        <fullName evidence="18">TonB-dependent receptor</fullName>
    </submittedName>
</protein>
<dbReference type="SMART" id="SM00965">
    <property type="entry name" value="STN"/>
    <property type="match status" value="1"/>
</dbReference>
<keyword evidence="3 13" id="KW-0813">Transport</keyword>
<dbReference type="Gene3D" id="2.170.130.10">
    <property type="entry name" value="TonB-dependent receptor, plug domain"/>
    <property type="match status" value="1"/>
</dbReference>
<keyword evidence="5" id="KW-0406">Ion transport</keyword>
<feature type="domain" description="Secretin/TonB short N-terminal" evidence="17">
    <location>
        <begin position="73"/>
        <end position="123"/>
    </location>
</feature>
<keyword evidence="19" id="KW-1185">Reference proteome</keyword>
<dbReference type="InterPro" id="IPR012910">
    <property type="entry name" value="Plug_dom"/>
</dbReference>
<evidence type="ECO:0000256" key="1">
    <source>
        <dbReference type="ARBA" id="ARBA00004571"/>
    </source>
</evidence>
<evidence type="ECO:0000256" key="15">
    <source>
        <dbReference type="RuleBase" id="RU003357"/>
    </source>
</evidence>
<evidence type="ECO:0000256" key="13">
    <source>
        <dbReference type="PROSITE-ProRule" id="PRU01360"/>
    </source>
</evidence>
<organism evidence="18 19">
    <name type="scientific">Pseudorhizobium halotolerans</name>
    <dbReference type="NCBI Taxonomy" id="1233081"/>
    <lineage>
        <taxon>Bacteria</taxon>
        <taxon>Pseudomonadati</taxon>
        <taxon>Pseudomonadota</taxon>
        <taxon>Alphaproteobacteria</taxon>
        <taxon>Hyphomicrobiales</taxon>
        <taxon>Rhizobiaceae</taxon>
        <taxon>Rhizobium/Agrobacterium group</taxon>
        <taxon>Pseudorhizobium</taxon>
    </lineage>
</organism>
<dbReference type="Pfam" id="PF07715">
    <property type="entry name" value="Plug"/>
    <property type="match status" value="1"/>
</dbReference>
<evidence type="ECO:0000256" key="10">
    <source>
        <dbReference type="ARBA" id="ARBA00023136"/>
    </source>
</evidence>
<keyword evidence="12 13" id="KW-0998">Cell outer membrane</keyword>
<sequence length="774" mass="82457">MNFPNSVPLKRVSSGVGGSALVMILQTSVAFVVLAASPILERPALAQTATTDFDIPAQPLSAAINSFGRQSGLQVTLAASSSQGVTSAPVRGSMSAEQALARMLSGTGLRYRIAGGTAVISDASSDQATLANGATALETIVVQSSRAGQGDVGETVIGTEELDQINPRDLGDVFRQEPGIQVGSSLPMSQKVYVHGVEETNLAVTIDGSRQNNKVFHHNATNLIDPSLLKAVDVDAGIAPADAGPGALAGSIHYETLDALDLLEPGQSFGGFVTSTYNFNSDAVTTGLSAYGAHEGFDFLGYFSFGKGDDFVAGTGSEVPGTGTDLISGLGKIAYEAESGDRFEISYDRAVDDAIRPFRSNIGFISGRPPWEPRVRDIRIDRQNTVFTYTDTTPEGWWDPTFKLAYSSTEVDTLGFICPSGCPSGVPSSYPTIGETSSFNGKFENNFAFDLGNIVAGVDFYRDKAELVASSAALGFSDDGRERASNIGFYAQARLEPWDRTRLSFGGRADHQWFTGVNGDEFDNGGLSANASAEYDLTDVLTAKAGVSHVWAGIPLAENFIINPGWTYGADGPEPVTANNVLVGLEANYEGFTADASLFRTSIQDARIARYRPPASGALVNRDLVSKGFEIALGYEWTTGYVKVKYAHINVNVDGEPVDSDTGNYLATPGGDLITITAAHTFLDWNLTVGGDIELAPEYDRVAAGAPAYEAYEVVNLFAEWKPETLPNFSFRADLKNVFDETYSDRATYGQEFGTVTPLYEPGRSFLLTAKATF</sequence>
<evidence type="ECO:0000256" key="16">
    <source>
        <dbReference type="SAM" id="Phobius"/>
    </source>
</evidence>
<evidence type="ECO:0000256" key="2">
    <source>
        <dbReference type="ARBA" id="ARBA00009810"/>
    </source>
</evidence>
<dbReference type="InterPro" id="IPR039426">
    <property type="entry name" value="TonB-dep_rcpt-like"/>
</dbReference>
<evidence type="ECO:0000256" key="5">
    <source>
        <dbReference type="ARBA" id="ARBA00022496"/>
    </source>
</evidence>
<keyword evidence="11 18" id="KW-0675">Receptor</keyword>
<evidence type="ECO:0000256" key="11">
    <source>
        <dbReference type="ARBA" id="ARBA00023170"/>
    </source>
</evidence>
<evidence type="ECO:0000256" key="4">
    <source>
        <dbReference type="ARBA" id="ARBA00022452"/>
    </source>
</evidence>
<dbReference type="InterPro" id="IPR011662">
    <property type="entry name" value="Secretin/TonB_short_N"/>
</dbReference>
<dbReference type="PROSITE" id="PS01156">
    <property type="entry name" value="TONB_DEPENDENT_REC_2"/>
    <property type="match status" value="1"/>
</dbReference>
<keyword evidence="16" id="KW-1133">Transmembrane helix</keyword>
<dbReference type="PROSITE" id="PS52016">
    <property type="entry name" value="TONB_DEPENDENT_REC_3"/>
    <property type="match status" value="1"/>
</dbReference>
<evidence type="ECO:0000313" key="18">
    <source>
        <dbReference type="EMBL" id="CAD7054219.1"/>
    </source>
</evidence>
<keyword evidence="9 15" id="KW-0798">TonB box</keyword>
<dbReference type="Proteomes" id="UP000601041">
    <property type="component" value="Unassembled WGS sequence"/>
</dbReference>
<dbReference type="InterPro" id="IPR037066">
    <property type="entry name" value="Plug_dom_sf"/>
</dbReference>
<keyword evidence="5" id="KW-0410">Iron transport</keyword>
<dbReference type="InterPro" id="IPR036942">
    <property type="entry name" value="Beta-barrel_TonB_sf"/>
</dbReference>
<evidence type="ECO:0000256" key="12">
    <source>
        <dbReference type="ARBA" id="ARBA00023237"/>
    </source>
</evidence>
<keyword evidence="7" id="KW-0732">Signal</keyword>
<evidence type="ECO:0000256" key="7">
    <source>
        <dbReference type="ARBA" id="ARBA00022729"/>
    </source>
</evidence>
<dbReference type="PANTHER" id="PTHR30069">
    <property type="entry name" value="TONB-DEPENDENT OUTER MEMBRANE RECEPTOR"/>
    <property type="match status" value="1"/>
</dbReference>
<dbReference type="InterPro" id="IPR000531">
    <property type="entry name" value="Beta-barrel_TonB"/>
</dbReference>
<keyword evidence="4 13" id="KW-1134">Transmembrane beta strand</keyword>
<evidence type="ECO:0000256" key="14">
    <source>
        <dbReference type="PROSITE-ProRule" id="PRU10144"/>
    </source>
</evidence>
<feature type="short sequence motif" description="TonB C-terminal box" evidence="14">
    <location>
        <begin position="757"/>
        <end position="774"/>
    </location>
</feature>
<comment type="subcellular location">
    <subcellularLocation>
        <location evidence="1 13">Cell outer membrane</location>
        <topology evidence="1 13">Multi-pass membrane protein</topology>
    </subcellularLocation>
</comment>
<dbReference type="Gene3D" id="2.40.170.20">
    <property type="entry name" value="TonB-dependent receptor, beta-barrel domain"/>
    <property type="match status" value="1"/>
</dbReference>
<evidence type="ECO:0000313" key="19">
    <source>
        <dbReference type="Proteomes" id="UP000601041"/>
    </source>
</evidence>
<keyword evidence="6 13" id="KW-0812">Transmembrane</keyword>
<evidence type="ECO:0000256" key="8">
    <source>
        <dbReference type="ARBA" id="ARBA00023004"/>
    </source>
</evidence>
<dbReference type="EMBL" id="CABFWE030000013">
    <property type="protein sequence ID" value="CAD7054219.1"/>
    <property type="molecule type" value="Genomic_DNA"/>
</dbReference>